<dbReference type="Proteomes" id="UP000488956">
    <property type="component" value="Unassembled WGS sequence"/>
</dbReference>
<accession>A0A6G0LRG1</accession>
<evidence type="ECO:0000313" key="4">
    <source>
        <dbReference type="Proteomes" id="UP000488956"/>
    </source>
</evidence>
<dbReference type="PANTHER" id="PTHR34409:SF1">
    <property type="entry name" value="MYB-LIKE DOMAIN-CONTAINING PROTEIN"/>
    <property type="match status" value="1"/>
</dbReference>
<evidence type="ECO:0000259" key="2">
    <source>
        <dbReference type="Pfam" id="PF20681"/>
    </source>
</evidence>
<feature type="domain" description="DUF6818" evidence="2">
    <location>
        <begin position="1"/>
        <end position="81"/>
    </location>
</feature>
<feature type="region of interest" description="Disordered" evidence="1">
    <location>
        <begin position="207"/>
        <end position="297"/>
    </location>
</feature>
<evidence type="ECO:0000313" key="3">
    <source>
        <dbReference type="EMBL" id="KAE9127488.1"/>
    </source>
</evidence>
<name>A0A6G0LRG1_9STRA</name>
<dbReference type="InterPro" id="IPR049203">
    <property type="entry name" value="DUF6818"/>
</dbReference>
<dbReference type="PANTHER" id="PTHR34409">
    <property type="entry name" value="SET DOMAIN-CONTAINING PROTEIN"/>
    <property type="match status" value="1"/>
</dbReference>
<reference evidence="3 4" key="1">
    <citation type="submission" date="2018-09" db="EMBL/GenBank/DDBJ databases">
        <title>Genomic investigation of the strawberry pathogen Phytophthora fragariae indicates pathogenicity is determined by transcriptional variation in three key races.</title>
        <authorList>
            <person name="Adams T.M."/>
            <person name="Armitage A.D."/>
            <person name="Sobczyk M.K."/>
            <person name="Bates H.J."/>
            <person name="Dunwell J.M."/>
            <person name="Nellist C.F."/>
            <person name="Harrison R.J."/>
        </authorList>
    </citation>
    <scope>NUCLEOTIDE SEQUENCE [LARGE SCALE GENOMIC DNA]</scope>
    <source>
        <strain evidence="3 4">ONT-3</strain>
    </source>
</reference>
<dbReference type="EMBL" id="QXFX01000174">
    <property type="protein sequence ID" value="KAE9127488.1"/>
    <property type="molecule type" value="Genomic_DNA"/>
</dbReference>
<feature type="compositionally biased region" description="Polar residues" evidence="1">
    <location>
        <begin position="104"/>
        <end position="113"/>
    </location>
</feature>
<feature type="region of interest" description="Disordered" evidence="1">
    <location>
        <begin position="104"/>
        <end position="154"/>
    </location>
</feature>
<dbReference type="Pfam" id="PF20681">
    <property type="entry name" value="DUF6818"/>
    <property type="match status" value="1"/>
</dbReference>
<protein>
    <recommendedName>
        <fullName evidence="2">DUF6818 domain-containing protein</fullName>
    </recommendedName>
</protein>
<evidence type="ECO:0000256" key="1">
    <source>
        <dbReference type="SAM" id="MobiDB-lite"/>
    </source>
</evidence>
<sequence length="337" mass="36107">MWIALAAEYNGSKEPNWRERDFDSLRRKFRKLYGKPKPTGNQGDRLSLRQQAILLVHETQCGIEKKGGVHTSHDGHDKGDDDAALMDEVNATLFADEVNRTFNGRSRANSVSTKGGGDINREQNNKQRGAEEEDDASVSSGNSIEGGKGSEVDTSEAVDASQLGGLPLPPVSELHGGESVSAGAVMTHQGLVPIKFAADLELIDAVRGDGEESDTQGDQARSRATRSERIATPATAHDTRAKSRASPKGTPVTPRGVGRPRRDSQPMASVASPDGPALVRNPERAASDAVESENPNDYTLAVIAWEGGIYGYSGTTSKQWVGAIHEQTPKAPHPRVR</sequence>
<proteinExistence type="predicted"/>
<feature type="compositionally biased region" description="Basic and acidic residues" evidence="1">
    <location>
        <begin position="119"/>
        <end position="130"/>
    </location>
</feature>
<gene>
    <name evidence="3" type="ORF">PF010_g4870</name>
</gene>
<comment type="caution">
    <text evidence="3">The sequence shown here is derived from an EMBL/GenBank/DDBJ whole genome shotgun (WGS) entry which is preliminary data.</text>
</comment>
<dbReference type="AlphaFoldDB" id="A0A6G0LRG1"/>
<organism evidence="3 4">
    <name type="scientific">Phytophthora fragariae</name>
    <dbReference type="NCBI Taxonomy" id="53985"/>
    <lineage>
        <taxon>Eukaryota</taxon>
        <taxon>Sar</taxon>
        <taxon>Stramenopiles</taxon>
        <taxon>Oomycota</taxon>
        <taxon>Peronosporomycetes</taxon>
        <taxon>Peronosporales</taxon>
        <taxon>Peronosporaceae</taxon>
        <taxon>Phytophthora</taxon>
    </lineage>
</organism>